<dbReference type="GO" id="GO:0000166">
    <property type="term" value="F:nucleotide binding"/>
    <property type="evidence" value="ECO:0007669"/>
    <property type="project" value="UniProtKB-KW"/>
</dbReference>
<evidence type="ECO:0000313" key="9">
    <source>
        <dbReference type="Proteomes" id="UP000008810"/>
    </source>
</evidence>
<dbReference type="GO" id="GO:0006952">
    <property type="term" value="P:defense response"/>
    <property type="evidence" value="ECO:0007669"/>
    <property type="project" value="UniProtKB-KW"/>
</dbReference>
<dbReference type="InterPro" id="IPR041118">
    <property type="entry name" value="Rx_N"/>
</dbReference>
<dbReference type="Gene3D" id="1.20.5.4130">
    <property type="match status" value="1"/>
</dbReference>
<dbReference type="Proteomes" id="UP000008810">
    <property type="component" value="Chromosome 3"/>
</dbReference>
<dbReference type="InterPro" id="IPR038005">
    <property type="entry name" value="RX-like_CC"/>
</dbReference>
<evidence type="ECO:0000256" key="4">
    <source>
        <dbReference type="ARBA" id="ARBA00022741"/>
    </source>
</evidence>
<dbReference type="AlphaFoldDB" id="A0A2K2CV38"/>
<proteinExistence type="inferred from homology"/>
<evidence type="ECO:0000313" key="7">
    <source>
        <dbReference type="EMBL" id="PNT65886.1"/>
    </source>
</evidence>
<keyword evidence="9" id="KW-1185">Reference proteome</keyword>
<keyword evidence="2" id="KW-0433">Leucine-rich repeat</keyword>
<dbReference type="CDD" id="cd14798">
    <property type="entry name" value="RX-CC_like"/>
    <property type="match status" value="1"/>
</dbReference>
<comment type="similarity">
    <text evidence="1">Belongs to the disease resistance NB-LRR family.</text>
</comment>
<name>A0A2K2CV38_BRADI</name>
<organism evidence="7">
    <name type="scientific">Brachypodium distachyon</name>
    <name type="common">Purple false brome</name>
    <name type="synonym">Trachynia distachya</name>
    <dbReference type="NCBI Taxonomy" id="15368"/>
    <lineage>
        <taxon>Eukaryota</taxon>
        <taxon>Viridiplantae</taxon>
        <taxon>Streptophyta</taxon>
        <taxon>Embryophyta</taxon>
        <taxon>Tracheophyta</taxon>
        <taxon>Spermatophyta</taxon>
        <taxon>Magnoliopsida</taxon>
        <taxon>Liliopsida</taxon>
        <taxon>Poales</taxon>
        <taxon>Poaceae</taxon>
        <taxon>BOP clade</taxon>
        <taxon>Pooideae</taxon>
        <taxon>Stipodae</taxon>
        <taxon>Brachypodieae</taxon>
        <taxon>Brachypodium</taxon>
    </lineage>
</organism>
<evidence type="ECO:0000256" key="1">
    <source>
        <dbReference type="ARBA" id="ARBA00008894"/>
    </source>
</evidence>
<dbReference type="EMBL" id="CM000882">
    <property type="protein sequence ID" value="PNT65886.1"/>
    <property type="molecule type" value="Genomic_DNA"/>
</dbReference>
<keyword evidence="5" id="KW-0611">Plant defense</keyword>
<evidence type="ECO:0000313" key="8">
    <source>
        <dbReference type="EnsemblPlants" id="PNT65886"/>
    </source>
</evidence>
<dbReference type="Gramene" id="PNT65886">
    <property type="protein sequence ID" value="PNT65886"/>
    <property type="gene ID" value="BRADI_3g03953v3"/>
</dbReference>
<dbReference type="EnsemblPlants" id="PNT65886">
    <property type="protein sequence ID" value="PNT65886"/>
    <property type="gene ID" value="BRADI_3g03953v3"/>
</dbReference>
<keyword evidence="4" id="KW-0547">Nucleotide-binding</keyword>
<evidence type="ECO:0000259" key="6">
    <source>
        <dbReference type="Pfam" id="PF18052"/>
    </source>
</evidence>
<keyword evidence="3" id="KW-0677">Repeat</keyword>
<protein>
    <recommendedName>
        <fullName evidence="6">Disease resistance N-terminal domain-containing protein</fullName>
    </recommendedName>
</protein>
<gene>
    <name evidence="7" type="ORF">BRADI_3g03953v3</name>
</gene>
<feature type="domain" description="Disease resistance N-terminal" evidence="6">
    <location>
        <begin position="4"/>
        <end position="85"/>
    </location>
</feature>
<sequence>MAEIVGTLVDKLTSLLDGEVEMLNGIEDDVSFFNDELSAMKAALDALDLRDTLDPLTKDWKDHVKEMSYDMDDLIADFMHNLGGGAGADADAKAGFVQKMAQFVRTFWARRQIAGQFKELRARLVEMNNRRKN</sequence>
<dbReference type="Pfam" id="PF18052">
    <property type="entry name" value="Rx_N"/>
    <property type="match status" value="1"/>
</dbReference>
<accession>A0A2K2CV38</accession>
<evidence type="ECO:0000256" key="3">
    <source>
        <dbReference type="ARBA" id="ARBA00022737"/>
    </source>
</evidence>
<evidence type="ECO:0000256" key="5">
    <source>
        <dbReference type="ARBA" id="ARBA00022821"/>
    </source>
</evidence>
<reference evidence="7" key="2">
    <citation type="submission" date="2017-06" db="EMBL/GenBank/DDBJ databases">
        <title>WGS assembly of Brachypodium distachyon.</title>
        <authorList>
            <consortium name="The International Brachypodium Initiative"/>
            <person name="Lucas S."/>
            <person name="Harmon-Smith M."/>
            <person name="Lail K."/>
            <person name="Tice H."/>
            <person name="Grimwood J."/>
            <person name="Bruce D."/>
            <person name="Barry K."/>
            <person name="Shu S."/>
            <person name="Lindquist E."/>
            <person name="Wang M."/>
            <person name="Pitluck S."/>
            <person name="Vogel J.P."/>
            <person name="Garvin D.F."/>
            <person name="Mockler T.C."/>
            <person name="Schmutz J."/>
            <person name="Rokhsar D."/>
            <person name="Bevan M.W."/>
        </authorList>
    </citation>
    <scope>NUCLEOTIDE SEQUENCE</scope>
    <source>
        <strain evidence="7">Bd21</strain>
    </source>
</reference>
<reference evidence="7 8" key="1">
    <citation type="journal article" date="2010" name="Nature">
        <title>Genome sequencing and analysis of the model grass Brachypodium distachyon.</title>
        <authorList>
            <consortium name="International Brachypodium Initiative"/>
        </authorList>
    </citation>
    <scope>NUCLEOTIDE SEQUENCE [LARGE SCALE GENOMIC DNA]</scope>
    <source>
        <strain evidence="7 8">Bd21</strain>
    </source>
</reference>
<evidence type="ECO:0000256" key="2">
    <source>
        <dbReference type="ARBA" id="ARBA00022614"/>
    </source>
</evidence>
<reference evidence="8" key="3">
    <citation type="submission" date="2018-08" db="UniProtKB">
        <authorList>
            <consortium name="EnsemblPlants"/>
        </authorList>
    </citation>
    <scope>IDENTIFICATION</scope>
    <source>
        <strain evidence="8">cv. Bd21</strain>
    </source>
</reference>
<dbReference type="PANTHER" id="PTHR19338">
    <property type="entry name" value="TRANSLOCASE OF INNER MITOCHONDRIAL MEMBRANE 13 HOMOLOG"/>
    <property type="match status" value="1"/>
</dbReference>
<dbReference type="OrthoDB" id="683874at2759"/>
<dbReference type="PANTHER" id="PTHR19338:SF63">
    <property type="entry name" value="NB-ARC DOMAIN-CONTAINING PROTEIN"/>
    <property type="match status" value="1"/>
</dbReference>
<dbReference type="InParanoid" id="A0A2K2CV38"/>